<gene>
    <name evidence="1" type="ORF">METZ01_LOCUS59726</name>
</gene>
<feature type="non-terminal residue" evidence="1">
    <location>
        <position position="1"/>
    </location>
</feature>
<dbReference type="EMBL" id="UINC01003501">
    <property type="protein sequence ID" value="SVA06872.1"/>
    <property type="molecule type" value="Genomic_DNA"/>
</dbReference>
<dbReference type="AlphaFoldDB" id="A0A381SS87"/>
<evidence type="ECO:0000313" key="1">
    <source>
        <dbReference type="EMBL" id="SVA06872.1"/>
    </source>
</evidence>
<organism evidence="1">
    <name type="scientific">marine metagenome</name>
    <dbReference type="NCBI Taxonomy" id="408172"/>
    <lineage>
        <taxon>unclassified sequences</taxon>
        <taxon>metagenomes</taxon>
        <taxon>ecological metagenomes</taxon>
    </lineage>
</organism>
<dbReference type="SUPFAM" id="SSF53335">
    <property type="entry name" value="S-adenosyl-L-methionine-dependent methyltransferases"/>
    <property type="match status" value="1"/>
</dbReference>
<accession>A0A381SS87</accession>
<dbReference type="InterPro" id="IPR029063">
    <property type="entry name" value="SAM-dependent_MTases_sf"/>
</dbReference>
<proteinExistence type="predicted"/>
<protein>
    <recommendedName>
        <fullName evidence="2">Methyltransferase type 11 domain-containing protein</fullName>
    </recommendedName>
</protein>
<reference evidence="1" key="1">
    <citation type="submission" date="2018-05" db="EMBL/GenBank/DDBJ databases">
        <authorList>
            <person name="Lanie J.A."/>
            <person name="Ng W.-L."/>
            <person name="Kazmierczak K.M."/>
            <person name="Andrzejewski T.M."/>
            <person name="Davidsen T.M."/>
            <person name="Wayne K.J."/>
            <person name="Tettelin H."/>
            <person name="Glass J.I."/>
            <person name="Rusch D."/>
            <person name="Podicherti R."/>
            <person name="Tsui H.-C.T."/>
            <person name="Winkler M.E."/>
        </authorList>
    </citation>
    <scope>NUCLEOTIDE SEQUENCE</scope>
</reference>
<evidence type="ECO:0008006" key="2">
    <source>
        <dbReference type="Google" id="ProtNLM"/>
    </source>
</evidence>
<name>A0A381SS87_9ZZZZ</name>
<sequence>VDISISDEILENHSFITSSGQPALLKKTDIFSLPNENYTSANVIYSRWFLHTMNWEKMVSFFNLVFNLINSNTFCFFEFRSIRDELYKKGIKVENDKHGYYTDHYRRFTDPVDFMDLLNTAFPNIKILFFEELDNVSIIKDSNPTVIRCVLKKSD</sequence>